<reference evidence="1 2" key="1">
    <citation type="submission" date="2017-08" db="EMBL/GenBank/DDBJ databases">
        <title>Infants hospitalized years apart are colonized by the same room-sourced microbial strains.</title>
        <authorList>
            <person name="Brooks B."/>
            <person name="Olm M.R."/>
            <person name="Firek B.A."/>
            <person name="Baker R."/>
            <person name="Thomas B.C."/>
            <person name="Morowitz M.J."/>
            <person name="Banfield J.F."/>
        </authorList>
    </citation>
    <scope>NUCLEOTIDE SEQUENCE [LARGE SCALE GENOMIC DNA]</scope>
    <source>
        <strain evidence="1">S2_006_000_R2_64</strain>
    </source>
</reference>
<protein>
    <submittedName>
        <fullName evidence="1">Uncharacterized protein</fullName>
    </submittedName>
</protein>
<gene>
    <name evidence="1" type="ORF">DI586_05015</name>
</gene>
<evidence type="ECO:0000313" key="2">
    <source>
        <dbReference type="Proteomes" id="UP000249739"/>
    </source>
</evidence>
<dbReference type="AlphaFoldDB" id="A0A2W5FQD6"/>
<evidence type="ECO:0000313" key="1">
    <source>
        <dbReference type="EMBL" id="PZP56020.1"/>
    </source>
</evidence>
<comment type="caution">
    <text evidence="1">The sequence shown here is derived from an EMBL/GenBank/DDBJ whole genome shotgun (WGS) entry which is preliminary data.</text>
</comment>
<organism evidence="1 2">
    <name type="scientific">Micavibrio aeruginosavorus</name>
    <dbReference type="NCBI Taxonomy" id="349221"/>
    <lineage>
        <taxon>Bacteria</taxon>
        <taxon>Pseudomonadati</taxon>
        <taxon>Bdellovibrionota</taxon>
        <taxon>Bdellovibrionia</taxon>
        <taxon>Bdellovibrionales</taxon>
        <taxon>Pseudobdellovibrionaceae</taxon>
        <taxon>Micavibrio</taxon>
    </lineage>
</organism>
<name>A0A2W5FQD6_9BACT</name>
<proteinExistence type="predicted"/>
<sequence length="166" mass="18840">MRATLNELMEKLGVGYMLSPYETCPWAASDLMGGITFSGEVRMSPDGNEIECELQLLSDNPETGKPPVEHLFWMQIAPFTGDIWTVKNLRVRNEMWNNKVYNWEEKACNTFRACVTELNLGNVPDFEEILDREFLSKERFGDQRGGGAGKSPKIRPGQLLNMKTGF</sequence>
<dbReference type="Proteomes" id="UP000249739">
    <property type="component" value="Unassembled WGS sequence"/>
</dbReference>
<dbReference type="EMBL" id="QFOT01000041">
    <property type="protein sequence ID" value="PZP56020.1"/>
    <property type="molecule type" value="Genomic_DNA"/>
</dbReference>
<accession>A0A2W5FQD6</accession>